<dbReference type="InterPro" id="IPR027417">
    <property type="entry name" value="P-loop_NTPase"/>
</dbReference>
<evidence type="ECO:0000313" key="2">
    <source>
        <dbReference type="Proteomes" id="UP000295680"/>
    </source>
</evidence>
<dbReference type="Gene3D" id="3.40.50.300">
    <property type="entry name" value="P-loop containing nucleotide triphosphate hydrolases"/>
    <property type="match status" value="1"/>
</dbReference>
<dbReference type="EMBL" id="SLWS01000001">
    <property type="protein sequence ID" value="TCO64943.1"/>
    <property type="molecule type" value="Genomic_DNA"/>
</dbReference>
<accession>A0A4R2JWT9</accession>
<proteinExistence type="predicted"/>
<dbReference type="AlphaFoldDB" id="A0A4R2JWT9"/>
<organism evidence="1 2">
    <name type="scientific">Actinocrispum wychmicini</name>
    <dbReference type="NCBI Taxonomy" id="1213861"/>
    <lineage>
        <taxon>Bacteria</taxon>
        <taxon>Bacillati</taxon>
        <taxon>Actinomycetota</taxon>
        <taxon>Actinomycetes</taxon>
        <taxon>Pseudonocardiales</taxon>
        <taxon>Pseudonocardiaceae</taxon>
        <taxon>Actinocrispum</taxon>
    </lineage>
</organism>
<evidence type="ECO:0000313" key="1">
    <source>
        <dbReference type="EMBL" id="TCO64943.1"/>
    </source>
</evidence>
<name>A0A4R2JWT9_9PSEU</name>
<protein>
    <submittedName>
        <fullName evidence="1">Phage terminase large subunit-like protein</fullName>
    </submittedName>
</protein>
<reference evidence="1 2" key="1">
    <citation type="submission" date="2019-03" db="EMBL/GenBank/DDBJ databases">
        <title>Genomic Encyclopedia of Type Strains, Phase IV (KMG-IV): sequencing the most valuable type-strain genomes for metagenomic binning, comparative biology and taxonomic classification.</title>
        <authorList>
            <person name="Goeker M."/>
        </authorList>
    </citation>
    <scope>NUCLEOTIDE SEQUENCE [LARGE SCALE GENOMIC DNA]</scope>
    <source>
        <strain evidence="1 2">DSM 45934</strain>
    </source>
</reference>
<sequence>MYAHYGLTCPPRFATLRNVENPTLGPKVARISARLGAPFMPWQRYVFDTALEIDRYTGLFVYRDIGCTVPRQSGKTTGILSLATHRGLAWQRQKIVYAAQNGTAARQKWEDDQLPILAAAGYLPAEGEKLLPSHKGRVRKANGREAIIWRKTQSLFTLHANTERAGHGNTLHLAVADEYFAQVDYRISAAWSPAMITVPDAQQYWFSTMGTSKSVPMNEAVKAGREMVESGAHTRVAYFDWSAPHDSDRADPTAWLACMPALCPDLVCRCSPDWRHTVTIPIIETELTKATTPAQLAEFDRAYRNIVREDDEIETDPNVPTAAEWELLADAQAKAAGDAIAIAIDTTPMASHTAIVAVGDGPDGHPLVVLLKHGPGTSWVPAYCEELAKSLSPVAWILDAASRTGELIEPLKRAGIVRHAPDEKFPRGGLWIPTTQDVGAACGALTTRVRTGGLVHLGQPPMAAAVAGAKTRPLGDGAIAFGRKVSSADISPLCGTALALAAYLKFQHLAAVEDYDPLDNIW</sequence>
<dbReference type="Proteomes" id="UP000295680">
    <property type="component" value="Unassembled WGS sequence"/>
</dbReference>
<comment type="caution">
    <text evidence="1">The sequence shown here is derived from an EMBL/GenBank/DDBJ whole genome shotgun (WGS) entry which is preliminary data.</text>
</comment>
<keyword evidence="2" id="KW-1185">Reference proteome</keyword>
<gene>
    <name evidence="1" type="ORF">EV192_101727</name>
</gene>